<protein>
    <submittedName>
        <fullName evidence="3">DUF222 domain-containing protein</fullName>
    </submittedName>
</protein>
<dbReference type="RefSeq" id="WP_304599909.1">
    <property type="nucleotide sequence ID" value="NZ_JAUQYP010000001.1"/>
</dbReference>
<evidence type="ECO:0000259" key="2">
    <source>
        <dbReference type="SMART" id="SM00507"/>
    </source>
</evidence>
<gene>
    <name evidence="3" type="ORF">Q6348_03325</name>
</gene>
<name>A0ABT9D7M0_9CELL</name>
<proteinExistence type="predicted"/>
<dbReference type="SMART" id="SM00507">
    <property type="entry name" value="HNHc"/>
    <property type="match status" value="1"/>
</dbReference>
<evidence type="ECO:0000313" key="3">
    <source>
        <dbReference type="EMBL" id="MDO8106224.1"/>
    </source>
</evidence>
<feature type="compositionally biased region" description="Low complexity" evidence="1">
    <location>
        <begin position="245"/>
        <end position="262"/>
    </location>
</feature>
<dbReference type="Pfam" id="PF02720">
    <property type="entry name" value="DUF222"/>
    <property type="match status" value="1"/>
</dbReference>
<keyword evidence="4" id="KW-1185">Reference proteome</keyword>
<feature type="region of interest" description="Disordered" evidence="1">
    <location>
        <begin position="245"/>
        <end position="270"/>
    </location>
</feature>
<dbReference type="Proteomes" id="UP001232536">
    <property type="component" value="Unassembled WGS sequence"/>
</dbReference>
<evidence type="ECO:0000313" key="4">
    <source>
        <dbReference type="Proteomes" id="UP001232536"/>
    </source>
</evidence>
<reference evidence="3 4" key="1">
    <citation type="submission" date="2023-07" db="EMBL/GenBank/DDBJ databases">
        <title>Description of novel actinomycetes strains, isolated from tidal flat sediment.</title>
        <authorList>
            <person name="Lu C."/>
        </authorList>
    </citation>
    <scope>NUCLEOTIDE SEQUENCE [LARGE SCALE GENOMIC DNA]</scope>
    <source>
        <strain evidence="3 4">SYSU T00b441</strain>
    </source>
</reference>
<feature type="domain" description="HNH nuclease" evidence="2">
    <location>
        <begin position="339"/>
        <end position="395"/>
    </location>
</feature>
<dbReference type="Gene3D" id="1.10.30.50">
    <property type="match status" value="1"/>
</dbReference>
<dbReference type="EMBL" id="JAUQYP010000001">
    <property type="protein sequence ID" value="MDO8106224.1"/>
    <property type="molecule type" value="Genomic_DNA"/>
</dbReference>
<sequence length="443" mass="47235">MDSETLVEGIAGWERAAAWMVGHQSRWIAELGRRATCGADVDRLPDEVATRLAITRRAAEHKVELALGLERHPRLAAALDEGSVSGRKAEALLHDTEHLPRALADEVLARVLETADERTVPQLRADVRATELALDAEAAAARHADARRDRCVRMTPAPDAMAWIRALLPAADAATVMTALDGVAAAREPGDERTADQRRADALTAMARGVLDSGLGPGGAPLPVRQHRRPHLLVTVAARSARAAGGRSGAVAQQGAGADEPAGGPPASPDAGLGHIAHLAGYGPVPLVAVAHLAGYGPVPLVAVAHLLEDATRELVRVDEDGVPIVAVPGTDGYRPSAELARAVVDRDRTCRFPGCRVPASRCDIDHVEPFDPDRPARWQTVEQNLQALCRHHHRLKTHAGWYASRDPISGATLWRSPVGRVHIVSLEPVLPIRLPEPRARTG</sequence>
<evidence type="ECO:0000256" key="1">
    <source>
        <dbReference type="SAM" id="MobiDB-lite"/>
    </source>
</evidence>
<comment type="caution">
    <text evidence="3">The sequence shown here is derived from an EMBL/GenBank/DDBJ whole genome shotgun (WGS) entry which is preliminary data.</text>
</comment>
<dbReference type="CDD" id="cd00085">
    <property type="entry name" value="HNHc"/>
    <property type="match status" value="1"/>
</dbReference>
<dbReference type="InterPro" id="IPR003615">
    <property type="entry name" value="HNH_nuc"/>
</dbReference>
<dbReference type="InterPro" id="IPR003870">
    <property type="entry name" value="DUF222"/>
</dbReference>
<accession>A0ABT9D7M0</accession>
<organism evidence="3 4">
    <name type="scientific">Actinotalea lenta</name>
    <dbReference type="NCBI Taxonomy" id="3064654"/>
    <lineage>
        <taxon>Bacteria</taxon>
        <taxon>Bacillati</taxon>
        <taxon>Actinomycetota</taxon>
        <taxon>Actinomycetes</taxon>
        <taxon>Micrococcales</taxon>
        <taxon>Cellulomonadaceae</taxon>
        <taxon>Actinotalea</taxon>
    </lineage>
</organism>